<dbReference type="InterPro" id="IPR006311">
    <property type="entry name" value="TAT_signal"/>
</dbReference>
<proteinExistence type="predicted"/>
<dbReference type="Proteomes" id="UP001500274">
    <property type="component" value="Unassembled WGS sequence"/>
</dbReference>
<dbReference type="EMBL" id="BAAARI010000003">
    <property type="protein sequence ID" value="GAA2570157.1"/>
    <property type="molecule type" value="Genomic_DNA"/>
</dbReference>
<evidence type="ECO:0000256" key="1">
    <source>
        <dbReference type="SAM" id="SignalP"/>
    </source>
</evidence>
<dbReference type="SUPFAM" id="SSF53955">
    <property type="entry name" value="Lysozyme-like"/>
    <property type="match status" value="1"/>
</dbReference>
<dbReference type="InterPro" id="IPR023346">
    <property type="entry name" value="Lysozyme-like_dom_sf"/>
</dbReference>
<dbReference type="PROSITE" id="PS51318">
    <property type="entry name" value="TAT"/>
    <property type="match status" value="1"/>
</dbReference>
<organism evidence="2 3">
    <name type="scientific">Microbacterium binotii</name>
    <dbReference type="NCBI Taxonomy" id="462710"/>
    <lineage>
        <taxon>Bacteria</taxon>
        <taxon>Bacillati</taxon>
        <taxon>Actinomycetota</taxon>
        <taxon>Actinomycetes</taxon>
        <taxon>Micrococcales</taxon>
        <taxon>Microbacteriaceae</taxon>
        <taxon>Microbacterium</taxon>
    </lineage>
</organism>
<gene>
    <name evidence="2" type="ORF">GCM10009862_06160</name>
</gene>
<keyword evidence="1" id="KW-0732">Signal</keyword>
<evidence type="ECO:0000313" key="2">
    <source>
        <dbReference type="EMBL" id="GAA2570157.1"/>
    </source>
</evidence>
<reference evidence="2 3" key="1">
    <citation type="journal article" date="2019" name="Int. J. Syst. Evol. Microbiol.">
        <title>The Global Catalogue of Microorganisms (GCM) 10K type strain sequencing project: providing services to taxonomists for standard genome sequencing and annotation.</title>
        <authorList>
            <consortium name="The Broad Institute Genomics Platform"/>
            <consortium name="The Broad Institute Genome Sequencing Center for Infectious Disease"/>
            <person name="Wu L."/>
            <person name="Ma J."/>
        </authorList>
    </citation>
    <scope>NUCLEOTIDE SEQUENCE [LARGE SCALE GENOMIC DNA]</scope>
    <source>
        <strain evidence="2 3">JCM 16365</strain>
    </source>
</reference>
<evidence type="ECO:0008006" key="4">
    <source>
        <dbReference type="Google" id="ProtNLM"/>
    </source>
</evidence>
<evidence type="ECO:0000313" key="3">
    <source>
        <dbReference type="Proteomes" id="UP001500274"/>
    </source>
</evidence>
<keyword evidence="3" id="KW-1185">Reference proteome</keyword>
<sequence length="244" mass="25403">MPRFRRALLSAAAALVAVPLLVPTAAFAASDDAAPTPTPSVSTPPTDPAPRAIDLDASLYLTLARSVSASAAGKADTTTLDKEITRLSSSTELSDAVAEASITVLRDATARVTAERNAYDAQVAAEQQAAAEAAAAALAQANTPDGARAAARSMAAENYGWGDDQFSCLESLWQRESSWNYQAYNAGSGATGIPQALPGSKMASAGSDWQTSAITQIRWGLDYIDRAYGTPCAAWGHSQATNWY</sequence>
<comment type="caution">
    <text evidence="2">The sequence shown here is derived from an EMBL/GenBank/DDBJ whole genome shotgun (WGS) entry which is preliminary data.</text>
</comment>
<accession>A0ABN3P6L9</accession>
<name>A0ABN3P6L9_9MICO</name>
<protein>
    <recommendedName>
        <fullName evidence="4">Phospholipase</fullName>
    </recommendedName>
</protein>
<dbReference type="RefSeq" id="WP_344226783.1">
    <property type="nucleotide sequence ID" value="NZ_BAAARI010000003.1"/>
</dbReference>
<feature type="chain" id="PRO_5047475410" description="Phospholipase" evidence="1">
    <location>
        <begin position="29"/>
        <end position="244"/>
    </location>
</feature>
<feature type="signal peptide" evidence="1">
    <location>
        <begin position="1"/>
        <end position="28"/>
    </location>
</feature>